<feature type="chain" id="PRO_5046283743" description="Alpha-galactosidase" evidence="7">
    <location>
        <begin position="28"/>
        <end position="838"/>
    </location>
</feature>
<dbReference type="InterPro" id="IPR013785">
    <property type="entry name" value="Aldolase_TIM"/>
</dbReference>
<dbReference type="Pfam" id="PF10633">
    <property type="entry name" value="NPCBM_assoc"/>
    <property type="match status" value="1"/>
</dbReference>
<evidence type="ECO:0000256" key="7">
    <source>
        <dbReference type="SAM" id="SignalP"/>
    </source>
</evidence>
<dbReference type="PRINTS" id="PR00740">
    <property type="entry name" value="GLHYDRLASE27"/>
</dbReference>
<dbReference type="InterPro" id="IPR017853">
    <property type="entry name" value="GH"/>
</dbReference>
<dbReference type="Proteomes" id="UP001339911">
    <property type="component" value="Unassembled WGS sequence"/>
</dbReference>
<dbReference type="SUPFAM" id="SSF51445">
    <property type="entry name" value="(Trans)glycosidases"/>
    <property type="match status" value="1"/>
</dbReference>
<dbReference type="Pfam" id="PF17801">
    <property type="entry name" value="Melibiase_C"/>
    <property type="match status" value="1"/>
</dbReference>
<keyword evidence="10" id="KW-1185">Reference proteome</keyword>
<dbReference type="Gene3D" id="2.60.40.1180">
    <property type="entry name" value="Golgi alpha-mannosidase II"/>
    <property type="match status" value="1"/>
</dbReference>
<evidence type="ECO:0000256" key="5">
    <source>
        <dbReference type="RuleBase" id="RU361168"/>
    </source>
</evidence>
<dbReference type="InterPro" id="IPR018905">
    <property type="entry name" value="A-galactase_NEW3"/>
</dbReference>
<dbReference type="SUPFAM" id="SSF49785">
    <property type="entry name" value="Galactose-binding domain-like"/>
    <property type="match status" value="1"/>
</dbReference>
<evidence type="ECO:0000256" key="4">
    <source>
        <dbReference type="ARBA" id="ARBA00023295"/>
    </source>
</evidence>
<gene>
    <name evidence="9" type="ORF">V1634_18820</name>
</gene>
<accession>A0ABU7SG03</accession>
<dbReference type="InterPro" id="IPR008979">
    <property type="entry name" value="Galactose-bd-like_sf"/>
</dbReference>
<dbReference type="SUPFAM" id="SSF51011">
    <property type="entry name" value="Glycosyl hydrolase domain"/>
    <property type="match status" value="1"/>
</dbReference>
<keyword evidence="5" id="KW-1015">Disulfide bond</keyword>
<proteinExistence type="inferred from homology"/>
<keyword evidence="2 7" id="KW-0732">Signal</keyword>
<dbReference type="SMART" id="SM00776">
    <property type="entry name" value="NPCBM"/>
    <property type="match status" value="1"/>
</dbReference>
<evidence type="ECO:0000313" key="10">
    <source>
        <dbReference type="Proteomes" id="UP001339911"/>
    </source>
</evidence>
<keyword evidence="3 5" id="KW-0378">Hydrolase</keyword>
<feature type="signal peptide" evidence="7">
    <location>
        <begin position="1"/>
        <end position="27"/>
    </location>
</feature>
<evidence type="ECO:0000256" key="3">
    <source>
        <dbReference type="ARBA" id="ARBA00022801"/>
    </source>
</evidence>
<evidence type="ECO:0000256" key="2">
    <source>
        <dbReference type="ARBA" id="ARBA00022729"/>
    </source>
</evidence>
<reference evidence="9 10" key="1">
    <citation type="submission" date="2024-01" db="EMBL/GenBank/DDBJ databases">
        <title>Genome insights into Plantactinospora veratri sp. nov.</title>
        <authorList>
            <person name="Wang L."/>
        </authorList>
    </citation>
    <scope>NUCLEOTIDE SEQUENCE [LARGE SCALE GENOMIC DNA]</scope>
    <source>
        <strain evidence="9 10">NEAU-FHS4</strain>
    </source>
</reference>
<dbReference type="InterPro" id="IPR041233">
    <property type="entry name" value="Melibiase_C"/>
</dbReference>
<dbReference type="Gene3D" id="2.60.120.1060">
    <property type="entry name" value="NPCBM/NEW2 domain"/>
    <property type="match status" value="1"/>
</dbReference>
<dbReference type="Gene3D" id="2.60.120.260">
    <property type="entry name" value="Galactose-binding domain-like"/>
    <property type="match status" value="1"/>
</dbReference>
<protein>
    <recommendedName>
        <fullName evidence="5">Alpha-galactosidase</fullName>
        <ecNumber evidence="5">3.2.1.22</ecNumber>
    </recommendedName>
    <alternativeName>
        <fullName evidence="5">Melibiase</fullName>
    </alternativeName>
</protein>
<dbReference type="Pfam" id="PF16499">
    <property type="entry name" value="Melibiase_2"/>
    <property type="match status" value="1"/>
</dbReference>
<comment type="catalytic activity">
    <reaction evidence="5">
        <text>Hydrolysis of terminal, non-reducing alpha-D-galactose residues in alpha-D-galactosides, including galactose oligosaccharides, galactomannans and galactolipids.</text>
        <dbReference type="EC" id="3.2.1.22"/>
    </reaction>
</comment>
<dbReference type="EC" id="3.2.1.22" evidence="5"/>
<feature type="region of interest" description="Disordered" evidence="6">
    <location>
        <begin position="539"/>
        <end position="564"/>
    </location>
</feature>
<comment type="similarity">
    <text evidence="1 5">Belongs to the glycosyl hydrolase 27 family.</text>
</comment>
<comment type="caution">
    <text evidence="9">The sequence shown here is derived from an EMBL/GenBank/DDBJ whole genome shotgun (WGS) entry which is preliminary data.</text>
</comment>
<name>A0ABU7SG03_9ACTN</name>
<evidence type="ECO:0000256" key="6">
    <source>
        <dbReference type="SAM" id="MobiDB-lite"/>
    </source>
</evidence>
<dbReference type="PANTHER" id="PTHR11452">
    <property type="entry name" value="ALPHA-GALACTOSIDASE/ALPHA-N-ACETYLGALACTOSAMINIDASE"/>
    <property type="match status" value="1"/>
</dbReference>
<dbReference type="InterPro" id="IPR013780">
    <property type="entry name" value="Glyco_hydro_b"/>
</dbReference>
<dbReference type="InterPro" id="IPR013222">
    <property type="entry name" value="Glyco_hyd_98_carb-bd"/>
</dbReference>
<dbReference type="InterPro" id="IPR038637">
    <property type="entry name" value="NPCBM_sf"/>
</dbReference>
<feature type="domain" description="Glycosyl hydrolase family 98 putative carbohydrate-binding module" evidence="8">
    <location>
        <begin position="530"/>
        <end position="674"/>
    </location>
</feature>
<evidence type="ECO:0000313" key="9">
    <source>
        <dbReference type="EMBL" id="MEE6308889.1"/>
    </source>
</evidence>
<keyword evidence="4 5" id="KW-0326">Glycosidase</keyword>
<dbReference type="Gene3D" id="3.20.20.70">
    <property type="entry name" value="Aldolase class I"/>
    <property type="match status" value="1"/>
</dbReference>
<dbReference type="RefSeq" id="WP_331209175.1">
    <property type="nucleotide sequence ID" value="NZ_JAZGQL010000013.1"/>
</dbReference>
<dbReference type="CDD" id="cd14792">
    <property type="entry name" value="GH27"/>
    <property type="match status" value="1"/>
</dbReference>
<sequence>MTRTVKSRTLTMLVLIPSLLSAMPALAAPAAPAPDRPVAAPAPAPDTLAATPPMGFNNWNAFGCDVSETLIKETADVLVSSGLAAAGYEYVNIDDCWSLRERGPDGRLVPDPAKFPSGISGVADYVHGKGLKLGIYGDAGTATCAGYPGSLGHEEIDARTWADWGVDYLKYDNCNNQSDGSQQDFVRRYTAMRDALDATGRPIVYAICEWGQSQPWTWAAEIGDLWRTTGDISDNWSSVRSIIAQNAPLAPYAGPGNWNDPDMLEVGNGGMTGTEYRTHMSMWAMMAAPLLIGTDLRKATPETLAILGNRDVIAIDQDRLGVQGAVVSDRDGLMVLDKPLANGDRAIALYNSTDSLATVSVPVRETGLRRAGAYRLQDVWTGRVSQAGSTISAGVPAHGTVVYRVRPLADPAAVPPQVAVGATIDNLLPGAIGENLLVSTVTNRGVGALRDVRVTVSTPEGWRAAEMSDPGRRRLGTDTSFQTTWALQIPEETPAGRYPITVTTTYRWGARQRPASTSSEIIGVVFTPPGDGRRHLSTIPPLHSSNAVGPVETDRSNGGSASGDGNLITIDGRVYNRGIGTTAPSELFYLIAGCTHLVTDVGIDDEAATGGPVTFTVYADDRVVASSGPVSPGTAPVTLTADLTGASGLRLVTTTDVDTDGTAHADWAAPRLACGSAGPDDPVLPAERTIFSFESGTEEFTVANPGSGGTVAQTRTFRTEGEHGLTVATPKDGNWFGRAFAEPLDLTGAARLRFDVRAGEIGTVGEFAVQVGPDWAWCQGGLWSWTDPFASRTVTEEVDDLSCPAGVSLDLSQVRAVWIFLNGGGQVHVDNVRAEYPE</sequence>
<evidence type="ECO:0000259" key="8">
    <source>
        <dbReference type="SMART" id="SM00776"/>
    </source>
</evidence>
<dbReference type="Pfam" id="PF08305">
    <property type="entry name" value="NPCBM"/>
    <property type="match status" value="1"/>
</dbReference>
<evidence type="ECO:0000256" key="1">
    <source>
        <dbReference type="ARBA" id="ARBA00009743"/>
    </source>
</evidence>
<organism evidence="9 10">
    <name type="scientific">Plantactinospora veratri</name>
    <dbReference type="NCBI Taxonomy" id="1436122"/>
    <lineage>
        <taxon>Bacteria</taxon>
        <taxon>Bacillati</taxon>
        <taxon>Actinomycetota</taxon>
        <taxon>Actinomycetes</taxon>
        <taxon>Micromonosporales</taxon>
        <taxon>Micromonosporaceae</taxon>
        <taxon>Plantactinospora</taxon>
    </lineage>
</organism>
<dbReference type="InterPro" id="IPR002241">
    <property type="entry name" value="Glyco_hydro_27"/>
</dbReference>
<dbReference type="PANTHER" id="PTHR11452:SF75">
    <property type="entry name" value="ALPHA-GALACTOSIDASE MEL1"/>
    <property type="match status" value="1"/>
</dbReference>
<dbReference type="EMBL" id="JAZGQL010000013">
    <property type="protein sequence ID" value="MEE6308889.1"/>
    <property type="molecule type" value="Genomic_DNA"/>
</dbReference>